<dbReference type="Proteomes" id="UP000053405">
    <property type="component" value="Unassembled WGS sequence"/>
</dbReference>
<reference evidence="3 4" key="1">
    <citation type="submission" date="2012-12" db="EMBL/GenBank/DDBJ databases">
        <title>Whole genome shotgun sequence of Gordonia hirsuta NBRC 16056.</title>
        <authorList>
            <person name="Isaki-Nakamura S."/>
            <person name="Hosoyama A."/>
            <person name="Tsuchikane K."/>
            <person name="Katsumata H."/>
            <person name="Baba S."/>
            <person name="Yamazaki S."/>
            <person name="Fujita N."/>
        </authorList>
    </citation>
    <scope>NUCLEOTIDE SEQUENCE [LARGE SCALE GENOMIC DNA]</scope>
    <source>
        <strain evidence="3 4">NBRC 16056</strain>
    </source>
</reference>
<dbReference type="PANTHER" id="PTHR30204:SF93">
    <property type="entry name" value="HTH MERR-TYPE DOMAIN-CONTAINING PROTEIN"/>
    <property type="match status" value="1"/>
</dbReference>
<name>L7LC91_9ACTN</name>
<gene>
    <name evidence="3" type="ORF">GOHSU_48_00040</name>
</gene>
<dbReference type="GO" id="GO:0003677">
    <property type="term" value="F:DNA binding"/>
    <property type="evidence" value="ECO:0007669"/>
    <property type="project" value="UniProtKB-KW"/>
</dbReference>
<dbReference type="Pfam" id="PF13411">
    <property type="entry name" value="MerR_1"/>
    <property type="match status" value="1"/>
</dbReference>
<evidence type="ECO:0000259" key="2">
    <source>
        <dbReference type="PROSITE" id="PS50937"/>
    </source>
</evidence>
<comment type="caution">
    <text evidence="3">The sequence shown here is derived from an EMBL/GenBank/DDBJ whole genome shotgun (WGS) entry which is preliminary data.</text>
</comment>
<evidence type="ECO:0000313" key="4">
    <source>
        <dbReference type="Proteomes" id="UP000053405"/>
    </source>
</evidence>
<dbReference type="SUPFAM" id="SSF46955">
    <property type="entry name" value="Putative DNA-binding domain"/>
    <property type="match status" value="1"/>
</dbReference>
<dbReference type="STRING" id="1121927.GOHSU_48_00040"/>
<keyword evidence="1" id="KW-0238">DNA-binding</keyword>
<dbReference type="InterPro" id="IPR009061">
    <property type="entry name" value="DNA-bd_dom_put_sf"/>
</dbReference>
<dbReference type="EMBL" id="BANT01000048">
    <property type="protein sequence ID" value="GAC58745.1"/>
    <property type="molecule type" value="Genomic_DNA"/>
</dbReference>
<protein>
    <submittedName>
        <fullName evidence="3">Putative MerR family transcriptional regulator</fullName>
    </submittedName>
</protein>
<sequence>MAVSNSDGAAGSTQRMHIGEVAERTSLSLRTIRYYEEVGLLPVAERTEGGFRLYNDDTIARLLLIKQMKPLDFTLEEMGAVLRACDQLADPAAEVEDCAAAQDVLLAFAERVRGKIDALRSRITEARAFAEMLDERGAQRPHDVLD</sequence>
<evidence type="ECO:0000313" key="3">
    <source>
        <dbReference type="EMBL" id="GAC58745.1"/>
    </source>
</evidence>
<dbReference type="AlphaFoldDB" id="L7LC91"/>
<evidence type="ECO:0000256" key="1">
    <source>
        <dbReference type="ARBA" id="ARBA00023125"/>
    </source>
</evidence>
<dbReference type="PROSITE" id="PS00552">
    <property type="entry name" value="HTH_MERR_1"/>
    <property type="match status" value="1"/>
</dbReference>
<organism evidence="3 4">
    <name type="scientific">Gordonia hirsuta DSM 44140 = NBRC 16056</name>
    <dbReference type="NCBI Taxonomy" id="1121927"/>
    <lineage>
        <taxon>Bacteria</taxon>
        <taxon>Bacillati</taxon>
        <taxon>Actinomycetota</taxon>
        <taxon>Actinomycetes</taxon>
        <taxon>Mycobacteriales</taxon>
        <taxon>Gordoniaceae</taxon>
        <taxon>Gordonia</taxon>
    </lineage>
</organism>
<dbReference type="Gene3D" id="1.10.1660.10">
    <property type="match status" value="1"/>
</dbReference>
<dbReference type="PANTHER" id="PTHR30204">
    <property type="entry name" value="REDOX-CYCLING DRUG-SENSING TRANSCRIPTIONAL ACTIVATOR SOXR"/>
    <property type="match status" value="1"/>
</dbReference>
<dbReference type="InterPro" id="IPR047057">
    <property type="entry name" value="MerR_fam"/>
</dbReference>
<dbReference type="PRINTS" id="PR00040">
    <property type="entry name" value="HTHMERR"/>
</dbReference>
<dbReference type="SMART" id="SM00422">
    <property type="entry name" value="HTH_MERR"/>
    <property type="match status" value="1"/>
</dbReference>
<dbReference type="PROSITE" id="PS50937">
    <property type="entry name" value="HTH_MERR_2"/>
    <property type="match status" value="1"/>
</dbReference>
<keyword evidence="4" id="KW-1185">Reference proteome</keyword>
<dbReference type="eggNOG" id="COG0789">
    <property type="taxonomic scope" value="Bacteria"/>
</dbReference>
<dbReference type="GO" id="GO:0003700">
    <property type="term" value="F:DNA-binding transcription factor activity"/>
    <property type="evidence" value="ECO:0007669"/>
    <property type="project" value="InterPro"/>
</dbReference>
<proteinExistence type="predicted"/>
<dbReference type="InterPro" id="IPR000551">
    <property type="entry name" value="MerR-type_HTH_dom"/>
</dbReference>
<accession>L7LC91</accession>
<feature type="domain" description="HTH merR-type" evidence="2">
    <location>
        <begin position="15"/>
        <end position="84"/>
    </location>
</feature>